<dbReference type="Proteomes" id="UP001430953">
    <property type="component" value="Unassembled WGS sequence"/>
</dbReference>
<organism evidence="2 3">
    <name type="scientific">Cardiocondyla obscurior</name>
    <dbReference type="NCBI Taxonomy" id="286306"/>
    <lineage>
        <taxon>Eukaryota</taxon>
        <taxon>Metazoa</taxon>
        <taxon>Ecdysozoa</taxon>
        <taxon>Arthropoda</taxon>
        <taxon>Hexapoda</taxon>
        <taxon>Insecta</taxon>
        <taxon>Pterygota</taxon>
        <taxon>Neoptera</taxon>
        <taxon>Endopterygota</taxon>
        <taxon>Hymenoptera</taxon>
        <taxon>Apocrita</taxon>
        <taxon>Aculeata</taxon>
        <taxon>Formicoidea</taxon>
        <taxon>Formicidae</taxon>
        <taxon>Myrmicinae</taxon>
        <taxon>Cardiocondyla</taxon>
    </lineage>
</organism>
<sequence length="78" mass="9412">MRTCFIILKVLDFAYTYVCSRMWAREEPHATFRKNYNGKAKQKVGGTEPRAPRVPTVPYRDWIQLDRTFFRKWRELLG</sequence>
<protein>
    <recommendedName>
        <fullName evidence="4">Secreted protein</fullName>
    </recommendedName>
</protein>
<keyword evidence="1" id="KW-0732">Signal</keyword>
<reference evidence="2 3" key="1">
    <citation type="submission" date="2023-03" db="EMBL/GenBank/DDBJ databases">
        <title>High recombination rates correlate with genetic variation in Cardiocondyla obscurior ants.</title>
        <authorList>
            <person name="Errbii M."/>
        </authorList>
    </citation>
    <scope>NUCLEOTIDE SEQUENCE [LARGE SCALE GENOMIC DNA]</scope>
    <source>
        <strain evidence="2">Alpha-2009</strain>
        <tissue evidence="2">Whole body</tissue>
    </source>
</reference>
<evidence type="ECO:0000313" key="3">
    <source>
        <dbReference type="Proteomes" id="UP001430953"/>
    </source>
</evidence>
<dbReference type="AlphaFoldDB" id="A0AAW2GWM7"/>
<dbReference type="EMBL" id="JADYXP020000002">
    <property type="protein sequence ID" value="KAL0131608.1"/>
    <property type="molecule type" value="Genomic_DNA"/>
</dbReference>
<evidence type="ECO:0008006" key="4">
    <source>
        <dbReference type="Google" id="ProtNLM"/>
    </source>
</evidence>
<feature type="signal peptide" evidence="1">
    <location>
        <begin position="1"/>
        <end position="16"/>
    </location>
</feature>
<keyword evidence="3" id="KW-1185">Reference proteome</keyword>
<comment type="caution">
    <text evidence="2">The sequence shown here is derived from an EMBL/GenBank/DDBJ whole genome shotgun (WGS) entry which is preliminary data.</text>
</comment>
<accession>A0AAW2GWM7</accession>
<gene>
    <name evidence="2" type="ORF">PUN28_002866</name>
</gene>
<evidence type="ECO:0000256" key="1">
    <source>
        <dbReference type="SAM" id="SignalP"/>
    </source>
</evidence>
<proteinExistence type="predicted"/>
<feature type="chain" id="PRO_5043811278" description="Secreted protein" evidence="1">
    <location>
        <begin position="17"/>
        <end position="78"/>
    </location>
</feature>
<name>A0AAW2GWM7_9HYME</name>
<evidence type="ECO:0000313" key="2">
    <source>
        <dbReference type="EMBL" id="KAL0131608.1"/>
    </source>
</evidence>